<evidence type="ECO:0000256" key="1">
    <source>
        <dbReference type="SAM" id="MobiDB-lite"/>
    </source>
</evidence>
<dbReference type="EMBL" id="QGNW01000006">
    <property type="protein sequence ID" value="RVX20773.1"/>
    <property type="molecule type" value="Genomic_DNA"/>
</dbReference>
<dbReference type="AlphaFoldDB" id="A0A438KHV3"/>
<sequence length="356" mass="38465">MVVHLPNTVPVFVNDALEAELMALFGSYSAHHLSMSARGGVVSTNEVDGITIRLMDESFVSTDEKFFNAIIFNKEQFNVGLRFPLPSLFKQFLHSTKIPSAFLYLNAAPGAGRSTTNSTIHPLIKKKSVPRLVEKALDLSPSHSLSAEVGTDSPSMGKSLDQEPNTSYCPLPAKKSSSEAPREEPALDAPIVQVPSFDVVGSGRELVVIPSIEDVCLMEDGTSPATLGGNANERDSPVNPSSWENIATLLKSVPCFTAPDSPASGVNAFFLMTRRHFVELCGDLHLAGVVCPSHSTPKSVLRCTYPMQKYTAEETTKVVRFAPSFPQTTPMLIPGQLKNESSLRHDGESSYSGARI</sequence>
<organism evidence="2 3">
    <name type="scientific">Vitis vinifera</name>
    <name type="common">Grape</name>
    <dbReference type="NCBI Taxonomy" id="29760"/>
    <lineage>
        <taxon>Eukaryota</taxon>
        <taxon>Viridiplantae</taxon>
        <taxon>Streptophyta</taxon>
        <taxon>Embryophyta</taxon>
        <taxon>Tracheophyta</taxon>
        <taxon>Spermatophyta</taxon>
        <taxon>Magnoliopsida</taxon>
        <taxon>eudicotyledons</taxon>
        <taxon>Gunneridae</taxon>
        <taxon>Pentapetalae</taxon>
        <taxon>rosids</taxon>
        <taxon>Vitales</taxon>
        <taxon>Vitaceae</taxon>
        <taxon>Viteae</taxon>
        <taxon>Vitis</taxon>
    </lineage>
</organism>
<evidence type="ECO:0000313" key="2">
    <source>
        <dbReference type="EMBL" id="RVX20773.1"/>
    </source>
</evidence>
<feature type="region of interest" description="Disordered" evidence="1">
    <location>
        <begin position="143"/>
        <end position="185"/>
    </location>
</feature>
<dbReference type="Proteomes" id="UP000288805">
    <property type="component" value="Unassembled WGS sequence"/>
</dbReference>
<protein>
    <submittedName>
        <fullName evidence="2">Uncharacterized protein</fullName>
    </submittedName>
</protein>
<feature type="compositionally biased region" description="Polar residues" evidence="1">
    <location>
        <begin position="152"/>
        <end position="168"/>
    </location>
</feature>
<gene>
    <name evidence="2" type="ORF">CK203_002875</name>
</gene>
<proteinExistence type="predicted"/>
<evidence type="ECO:0000313" key="3">
    <source>
        <dbReference type="Proteomes" id="UP000288805"/>
    </source>
</evidence>
<comment type="caution">
    <text evidence="2">The sequence shown here is derived from an EMBL/GenBank/DDBJ whole genome shotgun (WGS) entry which is preliminary data.</text>
</comment>
<reference evidence="2 3" key="1">
    <citation type="journal article" date="2018" name="PLoS Genet.">
        <title>Population sequencing reveals clonal diversity and ancestral inbreeding in the grapevine cultivar Chardonnay.</title>
        <authorList>
            <person name="Roach M.J."/>
            <person name="Johnson D.L."/>
            <person name="Bohlmann J."/>
            <person name="van Vuuren H.J."/>
            <person name="Jones S.J."/>
            <person name="Pretorius I.S."/>
            <person name="Schmidt S.A."/>
            <person name="Borneman A.R."/>
        </authorList>
    </citation>
    <scope>NUCLEOTIDE SEQUENCE [LARGE SCALE GENOMIC DNA]</scope>
    <source>
        <strain evidence="3">cv. Chardonnay</strain>
        <tissue evidence="2">Leaf</tissue>
    </source>
</reference>
<accession>A0A438KHV3</accession>
<name>A0A438KHV3_VITVI</name>
<feature type="region of interest" description="Disordered" evidence="1">
    <location>
        <begin position="332"/>
        <end position="356"/>
    </location>
</feature>
<feature type="compositionally biased region" description="Basic and acidic residues" evidence="1">
    <location>
        <begin position="176"/>
        <end position="185"/>
    </location>
</feature>